<organism evidence="1 2">
    <name type="scientific">Parastrongyloides trichosuri</name>
    <name type="common">Possum-specific nematode worm</name>
    <dbReference type="NCBI Taxonomy" id="131310"/>
    <lineage>
        <taxon>Eukaryota</taxon>
        <taxon>Metazoa</taxon>
        <taxon>Ecdysozoa</taxon>
        <taxon>Nematoda</taxon>
        <taxon>Chromadorea</taxon>
        <taxon>Rhabditida</taxon>
        <taxon>Tylenchina</taxon>
        <taxon>Panagrolaimomorpha</taxon>
        <taxon>Strongyloidoidea</taxon>
        <taxon>Strongyloididae</taxon>
        <taxon>Parastrongyloides</taxon>
    </lineage>
</organism>
<dbReference type="Gene3D" id="2.60.40.3330">
    <property type="match status" value="1"/>
</dbReference>
<dbReference type="InterPro" id="IPR038479">
    <property type="entry name" value="Transthyretin-like_sf"/>
</dbReference>
<evidence type="ECO:0000313" key="1">
    <source>
        <dbReference type="Proteomes" id="UP000038045"/>
    </source>
</evidence>
<dbReference type="AlphaFoldDB" id="A0A0N4ZLZ6"/>
<reference evidence="2" key="1">
    <citation type="submission" date="2017-02" db="UniProtKB">
        <authorList>
            <consortium name="WormBaseParasite"/>
        </authorList>
    </citation>
    <scope>IDENTIFICATION</scope>
</reference>
<keyword evidence="1" id="KW-1185">Reference proteome</keyword>
<accession>A0A0N4ZLZ6</accession>
<evidence type="ECO:0000313" key="2">
    <source>
        <dbReference type="WBParaSite" id="PTRK_0000953500.1"/>
    </source>
</evidence>
<name>A0A0N4ZLZ6_PARTI</name>
<sequence length="139" mass="15704">KCHGRECTGAFSTSLKGKFMCRGEAHNPKEVKVEVFHPSGFSKEYGEDIVKVKNGSFFFNKTFVPHSGLTNIYLKMTIDAFCCENSVESNCNEKWEIRLPDSVLSCGHSSSTFDMETMELGFHNYPKVYCSNPTMFSNN</sequence>
<dbReference type="Proteomes" id="UP000038045">
    <property type="component" value="Unplaced"/>
</dbReference>
<proteinExistence type="predicted"/>
<protein>
    <submittedName>
        <fullName evidence="2">IPT/TIG domain-containing protein</fullName>
    </submittedName>
</protein>
<dbReference type="WBParaSite" id="PTRK_0000953500.1">
    <property type="protein sequence ID" value="PTRK_0000953500.1"/>
    <property type="gene ID" value="PTRK_0000953500"/>
</dbReference>